<evidence type="ECO:0000313" key="8">
    <source>
        <dbReference type="Proteomes" id="UP000295680"/>
    </source>
</evidence>
<proteinExistence type="inferred from homology"/>
<dbReference type="GO" id="GO:0008168">
    <property type="term" value="F:methyltransferase activity"/>
    <property type="evidence" value="ECO:0007669"/>
    <property type="project" value="UniProtKB-UniRule"/>
</dbReference>
<sequence length="252" mass="27689">MTALGMAAVRAVESRRDDRLFDDPYAQLFLDAMPITRPAASSDLGGMFASHGSIRTRFFDDYLRRSDCRQVVLLAAGLDTRAFRLTWPSDTRLFELDLPDVLTFKDTVLTGNAPACHRVTLPDDLRANWAKDLIAAGFDPDIRTAWLAEGIMIYLSADEASTMLTAVADLSARGSHLAFEHGENNPMAALARTMPAMAEFTSLWKGGLNEDASAWLAARGWQVEIHSDVHYGRQTSTTGFLTARFGTNPESA</sequence>
<keyword evidence="8" id="KW-1185">Reference proteome</keyword>
<evidence type="ECO:0000313" key="7">
    <source>
        <dbReference type="EMBL" id="TCO52509.1"/>
    </source>
</evidence>
<keyword evidence="5 6" id="KW-0949">S-adenosyl-L-methionine</keyword>
<dbReference type="InterPro" id="IPR007213">
    <property type="entry name" value="Ppm1/Ppm2/Tcmp"/>
</dbReference>
<dbReference type="InterPro" id="IPR011610">
    <property type="entry name" value="SAM_mthyl_Trfase_ML2640-like"/>
</dbReference>
<comment type="similarity">
    <text evidence="2 6">Belongs to the UPF0677 family.</text>
</comment>
<comment type="caution">
    <text evidence="7">The sequence shown here is derived from an EMBL/GenBank/DDBJ whole genome shotgun (WGS) entry which is preliminary data.</text>
</comment>
<evidence type="ECO:0000256" key="3">
    <source>
        <dbReference type="ARBA" id="ARBA00022603"/>
    </source>
</evidence>
<name>A0A4R2J9E1_9PSEU</name>
<organism evidence="7 8">
    <name type="scientific">Actinocrispum wychmicini</name>
    <dbReference type="NCBI Taxonomy" id="1213861"/>
    <lineage>
        <taxon>Bacteria</taxon>
        <taxon>Bacillati</taxon>
        <taxon>Actinomycetota</taxon>
        <taxon>Actinomycetes</taxon>
        <taxon>Pseudonocardiales</taxon>
        <taxon>Pseudonocardiaceae</taxon>
        <taxon>Actinocrispum</taxon>
    </lineage>
</organism>
<dbReference type="AlphaFoldDB" id="A0A4R2J9E1"/>
<protein>
    <recommendedName>
        <fullName evidence="6">S-adenosyl-L-methionine-dependent methyltransferase</fullName>
        <ecNumber evidence="6">2.1.1.-</ecNumber>
    </recommendedName>
</protein>
<evidence type="ECO:0000256" key="2">
    <source>
        <dbReference type="ARBA" id="ARBA00008138"/>
    </source>
</evidence>
<dbReference type="EMBL" id="SLWS01000012">
    <property type="protein sequence ID" value="TCO52509.1"/>
    <property type="molecule type" value="Genomic_DNA"/>
</dbReference>
<dbReference type="PANTHER" id="PTHR43619">
    <property type="entry name" value="S-ADENOSYL-L-METHIONINE-DEPENDENT METHYLTRANSFERASE YKTD-RELATED"/>
    <property type="match status" value="1"/>
</dbReference>
<comment type="function">
    <text evidence="1 6">Exhibits S-adenosyl-L-methionine-dependent methyltransferase activity.</text>
</comment>
<dbReference type="NCBIfam" id="TIGR00027">
    <property type="entry name" value="mthyl_TIGR00027"/>
    <property type="match status" value="1"/>
</dbReference>
<accession>A0A4R2J9E1</accession>
<evidence type="ECO:0000256" key="1">
    <source>
        <dbReference type="ARBA" id="ARBA00003907"/>
    </source>
</evidence>
<evidence type="ECO:0000256" key="5">
    <source>
        <dbReference type="ARBA" id="ARBA00022691"/>
    </source>
</evidence>
<dbReference type="GO" id="GO:0032259">
    <property type="term" value="P:methylation"/>
    <property type="evidence" value="ECO:0007669"/>
    <property type="project" value="UniProtKB-KW"/>
</dbReference>
<dbReference type="Pfam" id="PF04072">
    <property type="entry name" value="LCM"/>
    <property type="match status" value="1"/>
</dbReference>
<dbReference type="PANTHER" id="PTHR43619:SF2">
    <property type="entry name" value="S-ADENOSYL-L-METHIONINE-DEPENDENT METHYLTRANSFERASES SUPERFAMILY PROTEIN"/>
    <property type="match status" value="1"/>
</dbReference>
<evidence type="ECO:0000256" key="6">
    <source>
        <dbReference type="RuleBase" id="RU362030"/>
    </source>
</evidence>
<dbReference type="Gene3D" id="3.40.50.150">
    <property type="entry name" value="Vaccinia Virus protein VP39"/>
    <property type="match status" value="1"/>
</dbReference>
<dbReference type="InterPro" id="IPR029063">
    <property type="entry name" value="SAM-dependent_MTases_sf"/>
</dbReference>
<gene>
    <name evidence="7" type="ORF">EV192_112241</name>
</gene>
<reference evidence="7 8" key="1">
    <citation type="submission" date="2019-03" db="EMBL/GenBank/DDBJ databases">
        <title>Genomic Encyclopedia of Type Strains, Phase IV (KMG-IV): sequencing the most valuable type-strain genomes for metagenomic binning, comparative biology and taxonomic classification.</title>
        <authorList>
            <person name="Goeker M."/>
        </authorList>
    </citation>
    <scope>NUCLEOTIDE SEQUENCE [LARGE SCALE GENOMIC DNA]</scope>
    <source>
        <strain evidence="7 8">DSM 45934</strain>
    </source>
</reference>
<evidence type="ECO:0000256" key="4">
    <source>
        <dbReference type="ARBA" id="ARBA00022679"/>
    </source>
</evidence>
<dbReference type="Proteomes" id="UP000295680">
    <property type="component" value="Unassembled WGS sequence"/>
</dbReference>
<dbReference type="SUPFAM" id="SSF53335">
    <property type="entry name" value="S-adenosyl-L-methionine-dependent methyltransferases"/>
    <property type="match status" value="1"/>
</dbReference>
<dbReference type="EC" id="2.1.1.-" evidence="6"/>
<keyword evidence="3 6" id="KW-0489">Methyltransferase</keyword>
<keyword evidence="4 7" id="KW-0808">Transferase</keyword>